<dbReference type="EMBL" id="JAGINT010000002">
    <property type="protein sequence ID" value="MBP2354990.1"/>
    <property type="molecule type" value="Genomic_DNA"/>
</dbReference>
<evidence type="ECO:0000313" key="4">
    <source>
        <dbReference type="EMBL" id="MBP2354990.1"/>
    </source>
</evidence>
<comment type="caution">
    <text evidence="4">The sequence shown here is derived from an EMBL/GenBank/DDBJ whole genome shotgun (WGS) entry which is preliminary data.</text>
</comment>
<organism evidence="4 5">
    <name type="scientific">Kribbella aluminosa</name>
    <dbReference type="NCBI Taxonomy" id="416017"/>
    <lineage>
        <taxon>Bacteria</taxon>
        <taxon>Bacillati</taxon>
        <taxon>Actinomycetota</taxon>
        <taxon>Actinomycetes</taxon>
        <taxon>Propionibacteriales</taxon>
        <taxon>Kribbellaceae</taxon>
        <taxon>Kribbella</taxon>
    </lineage>
</organism>
<feature type="chain" id="PRO_5045481703" description="Right handed beta helix domain-containing protein" evidence="2">
    <location>
        <begin position="29"/>
        <end position="520"/>
    </location>
</feature>
<dbReference type="InterPro" id="IPR006626">
    <property type="entry name" value="PbH1"/>
</dbReference>
<dbReference type="SMART" id="SM00710">
    <property type="entry name" value="PbH1"/>
    <property type="match status" value="7"/>
</dbReference>
<sequence>MTRFRSPASLAVAAVCLAVVAPAAPATAAGPGTIHVDCSATAPGDGSAARPVTSLAAVNATRLRPGQLVLFRRGSRCTGTLAPSGEGRPGAPIQIGAYGPGAQPVIDGAGAPDTVLLRNTQWIELRDLEITNGAAPGSNRRGVHVQLENYGQGRHYVLQNLDVHDIWGDDTKSTSGSDGILFSVTGDERPSSFDDVRVVGNRVAGVNRGGIRLVVSQWEQRAQAGSTAPYTKPWTPNTGIVVRNNQVSDIGGDGIVILTARDAVVEGNHIAGFQRRSAGYNAGLWPWNSDGTTFRHNEVSGGTTTRDGMAFDVDQGTDGTTFEYNYSHDNAGGFLLLCNAAGRVANAVIRYNISQNDSYRGVEMCSGGLESAHVYNNTIYVGPGRSMTVINENTTAPHNVRFDNNLVTKEGSGTAAMRLQPGTAVRTTHNLLYGVTGTVDNPGGSTADPLLNTPRSATGIDDLDGYHVLTGSPALHAGTIIPGNGGRDVFGRPVPANRPPTIGAAERPAAGRPSRVPDFW</sequence>
<proteinExistence type="predicted"/>
<dbReference type="RefSeq" id="WP_209697717.1">
    <property type="nucleotide sequence ID" value="NZ_BAAAVU010000015.1"/>
</dbReference>
<name>A0ABS4UTN6_9ACTN</name>
<dbReference type="SUPFAM" id="SSF51126">
    <property type="entry name" value="Pectin lyase-like"/>
    <property type="match status" value="2"/>
</dbReference>
<dbReference type="Gene3D" id="2.160.20.10">
    <property type="entry name" value="Single-stranded right-handed beta-helix, Pectin lyase-like"/>
    <property type="match status" value="1"/>
</dbReference>
<dbReference type="InterPro" id="IPR039448">
    <property type="entry name" value="Beta_helix"/>
</dbReference>
<accession>A0ABS4UTN6</accession>
<keyword evidence="5" id="KW-1185">Reference proteome</keyword>
<gene>
    <name evidence="4" type="ORF">JOF29_006100</name>
</gene>
<feature type="signal peptide" evidence="2">
    <location>
        <begin position="1"/>
        <end position="28"/>
    </location>
</feature>
<evidence type="ECO:0000256" key="1">
    <source>
        <dbReference type="SAM" id="MobiDB-lite"/>
    </source>
</evidence>
<evidence type="ECO:0000313" key="5">
    <source>
        <dbReference type="Proteomes" id="UP000755585"/>
    </source>
</evidence>
<dbReference type="Pfam" id="PF13229">
    <property type="entry name" value="Beta_helix"/>
    <property type="match status" value="1"/>
</dbReference>
<dbReference type="InterPro" id="IPR012334">
    <property type="entry name" value="Pectin_lyas_fold"/>
</dbReference>
<feature type="domain" description="Right handed beta helix" evidence="3">
    <location>
        <begin position="237"/>
        <end position="406"/>
    </location>
</feature>
<reference evidence="4 5" key="1">
    <citation type="submission" date="2021-03" db="EMBL/GenBank/DDBJ databases">
        <title>Sequencing the genomes of 1000 actinobacteria strains.</title>
        <authorList>
            <person name="Klenk H.-P."/>
        </authorList>
    </citation>
    <scope>NUCLEOTIDE SEQUENCE [LARGE SCALE GENOMIC DNA]</scope>
    <source>
        <strain evidence="4 5">DSM 18824</strain>
    </source>
</reference>
<feature type="region of interest" description="Disordered" evidence="1">
    <location>
        <begin position="498"/>
        <end position="520"/>
    </location>
</feature>
<evidence type="ECO:0000256" key="2">
    <source>
        <dbReference type="SAM" id="SignalP"/>
    </source>
</evidence>
<dbReference type="Proteomes" id="UP000755585">
    <property type="component" value="Unassembled WGS sequence"/>
</dbReference>
<dbReference type="InterPro" id="IPR011050">
    <property type="entry name" value="Pectin_lyase_fold/virulence"/>
</dbReference>
<protein>
    <recommendedName>
        <fullName evidence="3">Right handed beta helix domain-containing protein</fullName>
    </recommendedName>
</protein>
<evidence type="ECO:0000259" key="3">
    <source>
        <dbReference type="Pfam" id="PF13229"/>
    </source>
</evidence>
<keyword evidence="2" id="KW-0732">Signal</keyword>